<dbReference type="Pfam" id="PF02120">
    <property type="entry name" value="Flg_hook"/>
    <property type="match status" value="1"/>
</dbReference>
<feature type="compositionally biased region" description="Basic and acidic residues" evidence="1">
    <location>
        <begin position="233"/>
        <end position="255"/>
    </location>
</feature>
<feature type="compositionally biased region" description="Polar residues" evidence="1">
    <location>
        <begin position="256"/>
        <end position="286"/>
    </location>
</feature>
<dbReference type="KEGG" id="rlc:K227x_11240"/>
<feature type="region of interest" description="Disordered" evidence="1">
    <location>
        <begin position="463"/>
        <end position="527"/>
    </location>
</feature>
<protein>
    <submittedName>
        <fullName evidence="3">Flagellar hook-length control protein FliK</fullName>
    </submittedName>
</protein>
<feature type="compositionally biased region" description="Polar residues" evidence="1">
    <location>
        <begin position="200"/>
        <end position="213"/>
    </location>
</feature>
<keyword evidence="3" id="KW-0282">Flagellum</keyword>
<evidence type="ECO:0000259" key="2">
    <source>
        <dbReference type="Pfam" id="PF02120"/>
    </source>
</evidence>
<proteinExistence type="predicted"/>
<gene>
    <name evidence="3" type="ORF">K227x_11240</name>
</gene>
<evidence type="ECO:0000313" key="3">
    <source>
        <dbReference type="EMBL" id="QDT02746.1"/>
    </source>
</evidence>
<evidence type="ECO:0000313" key="4">
    <source>
        <dbReference type="Proteomes" id="UP000318538"/>
    </source>
</evidence>
<feature type="compositionally biased region" description="Acidic residues" evidence="1">
    <location>
        <begin position="84"/>
        <end position="94"/>
    </location>
</feature>
<name>A0A517N6H7_9BACT</name>
<dbReference type="OrthoDB" id="292717at2"/>
<feature type="compositionally biased region" description="Polar residues" evidence="1">
    <location>
        <begin position="362"/>
        <end position="372"/>
    </location>
</feature>
<feature type="region of interest" description="Disordered" evidence="1">
    <location>
        <begin position="156"/>
        <end position="372"/>
    </location>
</feature>
<feature type="domain" description="Flagellar hook-length control protein-like C-terminal" evidence="2">
    <location>
        <begin position="392"/>
        <end position="468"/>
    </location>
</feature>
<feature type="compositionally biased region" description="Low complexity" evidence="1">
    <location>
        <begin position="55"/>
        <end position="68"/>
    </location>
</feature>
<dbReference type="EMBL" id="CP036525">
    <property type="protein sequence ID" value="QDT02746.1"/>
    <property type="molecule type" value="Genomic_DNA"/>
</dbReference>
<accession>A0A517N6H7</accession>
<feature type="region of interest" description="Disordered" evidence="1">
    <location>
        <begin position="55"/>
        <end position="98"/>
    </location>
</feature>
<dbReference type="AlphaFoldDB" id="A0A517N6H7"/>
<organism evidence="3 4">
    <name type="scientific">Rubripirellula lacrimiformis</name>
    <dbReference type="NCBI Taxonomy" id="1930273"/>
    <lineage>
        <taxon>Bacteria</taxon>
        <taxon>Pseudomonadati</taxon>
        <taxon>Planctomycetota</taxon>
        <taxon>Planctomycetia</taxon>
        <taxon>Pirellulales</taxon>
        <taxon>Pirellulaceae</taxon>
        <taxon>Rubripirellula</taxon>
    </lineage>
</organism>
<sequence>MSDLTSNAARSSASSSITSVANQNLQNLARGGVIRGGGMVDAFAELFATMGASTAPVAPATPTTPTVTNNDSGTLGREPVDGQQQEESDDEIDSDAPLLDDASFLIDTVSESNVPVAAVQAADGNKQPNAADEDSQDTSQLETAIAVTTDQVSANTNWQDPSAAAPEPAAANERRVASRTDQNTDQATIGDGNGSLLADQATTDPSIAPTISNDLAGASGAEASALDGGAVQEDGKHESRRDRRGRGGDAQKTESNHGLSNPSSANGAARNESNSIPPVSASTDVQPENAMPDAPESVKPSDIAHRAASSAVTAAAATAQQNNASSSAMRRGAGNDAIGASSRSESMMVPPPVGSRADAAANSKSAGDAKTNQADTLNRIKLIQRVSKAFQHLGPEGGVVRLRLAPSEMGTVRVEMRIQQRKVEARVVADTEAASAALREHLPELRSRLESLGMNVESIEVETDASAGQHDPSSSFHDQQAPWQRQPRPSRQAPTNETQVSRPASPILATASAGIGTGVASGVDVRL</sequence>
<feature type="compositionally biased region" description="Polar residues" evidence="1">
    <location>
        <begin position="471"/>
        <end position="502"/>
    </location>
</feature>
<dbReference type="RefSeq" id="WP_145168554.1">
    <property type="nucleotide sequence ID" value="NZ_CP036525.1"/>
</dbReference>
<dbReference type="Gene3D" id="3.30.750.140">
    <property type="match status" value="1"/>
</dbReference>
<dbReference type="CDD" id="cd17470">
    <property type="entry name" value="T3SS_Flik_C"/>
    <property type="match status" value="1"/>
</dbReference>
<dbReference type="InterPro" id="IPR038610">
    <property type="entry name" value="FliK-like_C_sf"/>
</dbReference>
<dbReference type="InterPro" id="IPR021136">
    <property type="entry name" value="Flagellar_hook_control-like_C"/>
</dbReference>
<reference evidence="3 4" key="1">
    <citation type="submission" date="2019-02" db="EMBL/GenBank/DDBJ databases">
        <title>Deep-cultivation of Planctomycetes and their phenomic and genomic characterization uncovers novel biology.</title>
        <authorList>
            <person name="Wiegand S."/>
            <person name="Jogler M."/>
            <person name="Boedeker C."/>
            <person name="Pinto D."/>
            <person name="Vollmers J."/>
            <person name="Rivas-Marin E."/>
            <person name="Kohn T."/>
            <person name="Peeters S.H."/>
            <person name="Heuer A."/>
            <person name="Rast P."/>
            <person name="Oberbeckmann S."/>
            <person name="Bunk B."/>
            <person name="Jeske O."/>
            <person name="Meyerdierks A."/>
            <person name="Storesund J.E."/>
            <person name="Kallscheuer N."/>
            <person name="Luecker S."/>
            <person name="Lage O.M."/>
            <person name="Pohl T."/>
            <person name="Merkel B.J."/>
            <person name="Hornburger P."/>
            <person name="Mueller R.-W."/>
            <person name="Bruemmer F."/>
            <person name="Labrenz M."/>
            <person name="Spormann A.M."/>
            <person name="Op den Camp H."/>
            <person name="Overmann J."/>
            <person name="Amann R."/>
            <person name="Jetten M.S.M."/>
            <person name="Mascher T."/>
            <person name="Medema M.H."/>
            <person name="Devos D.P."/>
            <person name="Kaster A.-K."/>
            <person name="Ovreas L."/>
            <person name="Rohde M."/>
            <person name="Galperin M.Y."/>
            <person name="Jogler C."/>
        </authorList>
    </citation>
    <scope>NUCLEOTIDE SEQUENCE [LARGE SCALE GENOMIC DNA]</scope>
    <source>
        <strain evidence="3 4">K22_7</strain>
    </source>
</reference>
<evidence type="ECO:0000256" key="1">
    <source>
        <dbReference type="SAM" id="MobiDB-lite"/>
    </source>
</evidence>
<feature type="compositionally biased region" description="Low complexity" evidence="1">
    <location>
        <begin position="307"/>
        <end position="328"/>
    </location>
</feature>
<keyword evidence="3" id="KW-0969">Cilium</keyword>
<feature type="compositionally biased region" description="Low complexity" evidence="1">
    <location>
        <begin position="214"/>
        <end position="230"/>
    </location>
</feature>
<keyword evidence="3" id="KW-0966">Cell projection</keyword>
<dbReference type="Proteomes" id="UP000318538">
    <property type="component" value="Chromosome"/>
</dbReference>
<keyword evidence="4" id="KW-1185">Reference proteome</keyword>